<sequence length="123" mass="14018">MSIFSTLFTWGKSNSELVEVSPKSAAEHIFLCLTTLKLGAAVFLILVLNLLFNVCTSKKTKPTPATPADVILYVDIRVPMPCKQEPMEDEPPEPPPQNINPHHRYDLRNRDLRRVRYCKCKHS</sequence>
<evidence type="ECO:0000313" key="3">
    <source>
        <dbReference type="EMBL" id="BFF96017.1"/>
    </source>
</evidence>
<feature type="transmembrane region" description="Helical" evidence="2">
    <location>
        <begin position="28"/>
        <end position="52"/>
    </location>
</feature>
<evidence type="ECO:0000313" key="4">
    <source>
        <dbReference type="Proteomes" id="UP001500889"/>
    </source>
</evidence>
<dbReference type="AlphaFoldDB" id="A0AAU9FJQ4"/>
<evidence type="ECO:0000256" key="1">
    <source>
        <dbReference type="SAM" id="MobiDB-lite"/>
    </source>
</evidence>
<accession>A0AAU9FJQ4</accession>
<dbReference type="EMBL" id="AP029264">
    <property type="protein sequence ID" value="BFF96017.1"/>
    <property type="molecule type" value="Genomic_DNA"/>
</dbReference>
<reference evidence="3 4" key="1">
    <citation type="submission" date="2024-02" db="EMBL/GenBank/DDBJ databases">
        <title>A chromosome-level genome assembly of Drosophila madeirensis, a fruit fly species endemic to Madeira island.</title>
        <authorList>
            <person name="Tomihara K."/>
            <person name="Llopart A."/>
            <person name="Yamamoto D."/>
        </authorList>
    </citation>
    <scope>NUCLEOTIDE SEQUENCE [LARGE SCALE GENOMIC DNA]</scope>
    <source>
        <strain evidence="3 4">RF1</strain>
    </source>
</reference>
<protein>
    <submittedName>
        <fullName evidence="3">Uncharacterized protein</fullName>
    </submittedName>
</protein>
<dbReference type="Proteomes" id="UP001500889">
    <property type="component" value="Chromosome U"/>
</dbReference>
<proteinExistence type="predicted"/>
<keyword evidence="2" id="KW-0812">Transmembrane</keyword>
<keyword evidence="4" id="KW-1185">Reference proteome</keyword>
<keyword evidence="2" id="KW-0472">Membrane</keyword>
<name>A0AAU9FJQ4_DROMD</name>
<organism evidence="3 4">
    <name type="scientific">Drosophila madeirensis</name>
    <name type="common">Fruit fly</name>
    <dbReference type="NCBI Taxonomy" id="30013"/>
    <lineage>
        <taxon>Eukaryota</taxon>
        <taxon>Metazoa</taxon>
        <taxon>Ecdysozoa</taxon>
        <taxon>Arthropoda</taxon>
        <taxon>Hexapoda</taxon>
        <taxon>Insecta</taxon>
        <taxon>Pterygota</taxon>
        <taxon>Neoptera</taxon>
        <taxon>Endopterygota</taxon>
        <taxon>Diptera</taxon>
        <taxon>Brachycera</taxon>
        <taxon>Muscomorpha</taxon>
        <taxon>Ephydroidea</taxon>
        <taxon>Drosophilidae</taxon>
        <taxon>Drosophila</taxon>
        <taxon>Sophophora</taxon>
    </lineage>
</organism>
<feature type="region of interest" description="Disordered" evidence="1">
    <location>
        <begin position="82"/>
        <end position="105"/>
    </location>
</feature>
<gene>
    <name evidence="3" type="ORF">DMAD_13298</name>
</gene>
<evidence type="ECO:0000256" key="2">
    <source>
        <dbReference type="SAM" id="Phobius"/>
    </source>
</evidence>
<keyword evidence="2" id="KW-1133">Transmembrane helix</keyword>